<feature type="region of interest" description="Disordered" evidence="1">
    <location>
        <begin position="226"/>
        <end position="251"/>
    </location>
</feature>
<protein>
    <submittedName>
        <fullName evidence="2">Uncharacterized protein</fullName>
    </submittedName>
</protein>
<feature type="region of interest" description="Disordered" evidence="1">
    <location>
        <begin position="304"/>
        <end position="330"/>
    </location>
</feature>
<feature type="compositionally biased region" description="Pro residues" evidence="1">
    <location>
        <begin position="311"/>
        <end position="328"/>
    </location>
</feature>
<evidence type="ECO:0000256" key="1">
    <source>
        <dbReference type="SAM" id="MobiDB-lite"/>
    </source>
</evidence>
<sequence length="354" mass="38270">MTPRPPLGLVRPLTPVMPLPDGRAAPQPRRGILLRWRRIARHRAERTAPVAVTQSWPIAIHLHCRTHVHAAPIPPTPAPDRIQQMPASPAAAVRLHWLRSPDLRLPVTALAPAAPHSGRTPQPPDAAAPRARPRRAAPRLPSPASILWRPAVEAHAPNSCTTLRLATLTHRTERRSVATAATLIHREKRRRIVAVLPQPHLATSQPAPSAPARRARLALPYAAPTMRPLAPPPAAMPQQPTRPTQASPAQPRAPLRLVHRAHAPAERPRVTAGRRASADLIWADPKSGGALPGFGTAFQPAFSPATASAPLAPPHAPAFAPPPSAPPPDVDRLVTEVMRRIERHGRTEKLRRGL</sequence>
<feature type="region of interest" description="Disordered" evidence="1">
    <location>
        <begin position="112"/>
        <end position="143"/>
    </location>
</feature>
<dbReference type="AlphaFoldDB" id="A0A177JZA4"/>
<dbReference type="EMBL" id="LSTR01000020">
    <property type="protein sequence ID" value="OAH46529.1"/>
    <property type="molecule type" value="Genomic_DNA"/>
</dbReference>
<evidence type="ECO:0000313" key="3">
    <source>
        <dbReference type="Proteomes" id="UP000077262"/>
    </source>
</evidence>
<name>A0A177JZA4_SPHYA</name>
<gene>
    <name evidence="2" type="ORF">AX777_01285</name>
</gene>
<evidence type="ECO:0000313" key="2">
    <source>
        <dbReference type="EMBL" id="OAH46529.1"/>
    </source>
</evidence>
<dbReference type="Proteomes" id="UP000077262">
    <property type="component" value="Unassembled WGS sequence"/>
</dbReference>
<proteinExistence type="predicted"/>
<feature type="compositionally biased region" description="Low complexity" evidence="1">
    <location>
        <begin position="236"/>
        <end position="246"/>
    </location>
</feature>
<comment type="caution">
    <text evidence="2">The sequence shown here is derived from an EMBL/GenBank/DDBJ whole genome shotgun (WGS) entry which is preliminary data.</text>
</comment>
<feature type="region of interest" description="Disordered" evidence="1">
    <location>
        <begin position="1"/>
        <end position="25"/>
    </location>
</feature>
<organism evidence="2 3">
    <name type="scientific">Sphingobium yanoikuyae</name>
    <name type="common">Sphingomonas yanoikuyae</name>
    <dbReference type="NCBI Taxonomy" id="13690"/>
    <lineage>
        <taxon>Bacteria</taxon>
        <taxon>Pseudomonadati</taxon>
        <taxon>Pseudomonadota</taxon>
        <taxon>Alphaproteobacteria</taxon>
        <taxon>Sphingomonadales</taxon>
        <taxon>Sphingomonadaceae</taxon>
        <taxon>Sphingobium</taxon>
    </lineage>
</organism>
<accession>A0A177JZA4</accession>
<reference evidence="2 3" key="1">
    <citation type="submission" date="2016-02" db="EMBL/GenBank/DDBJ databases">
        <authorList>
            <person name="Wen L."/>
            <person name="He K."/>
            <person name="Yang H."/>
        </authorList>
    </citation>
    <scope>NUCLEOTIDE SEQUENCE [LARGE SCALE GENOMIC DNA]</scope>
    <source>
        <strain evidence="2 3">CD09_2</strain>
    </source>
</reference>